<feature type="transmembrane region" description="Helical" evidence="1">
    <location>
        <begin position="111"/>
        <end position="134"/>
    </location>
</feature>
<evidence type="ECO:0000256" key="1">
    <source>
        <dbReference type="SAM" id="Phobius"/>
    </source>
</evidence>
<keyword evidence="1" id="KW-0472">Membrane</keyword>
<accession>A0ABU9E721</accession>
<keyword evidence="1" id="KW-0812">Transmembrane</keyword>
<evidence type="ECO:0000313" key="2">
    <source>
        <dbReference type="EMBL" id="MEK9500331.1"/>
    </source>
</evidence>
<feature type="transmembrane region" description="Helical" evidence="1">
    <location>
        <begin position="80"/>
        <end position="99"/>
    </location>
</feature>
<protein>
    <submittedName>
        <fullName evidence="2">Uncharacterized protein</fullName>
    </submittedName>
</protein>
<dbReference type="Proteomes" id="UP001484239">
    <property type="component" value="Unassembled WGS sequence"/>
</dbReference>
<sequence>MRNWWPARRQAAALAVVAILATAAVSVAYGVIPGYAVVYVAIALYGIGSAAAIPVQVLAGCALVGALLVGPIAASPLTLLPLVVGVVGTAELLAVVARLDAPIERPAGDLLLRAGAGAGVAGLLYGAIALVGTLPGPRGSAAVALGSAAALLAALLLARRRTGAPLD</sequence>
<organism evidence="2 3">
    <name type="scientific">Gaopeijia maritima</name>
    <dbReference type="NCBI Taxonomy" id="3119007"/>
    <lineage>
        <taxon>Bacteria</taxon>
        <taxon>Pseudomonadati</taxon>
        <taxon>Gemmatimonadota</taxon>
        <taxon>Longimicrobiia</taxon>
        <taxon>Gaopeijiales</taxon>
        <taxon>Gaopeijiaceae</taxon>
        <taxon>Gaopeijia</taxon>
    </lineage>
</organism>
<evidence type="ECO:0000313" key="3">
    <source>
        <dbReference type="Proteomes" id="UP001484239"/>
    </source>
</evidence>
<gene>
    <name evidence="2" type="ORF">WI372_05025</name>
</gene>
<keyword evidence="1" id="KW-1133">Transmembrane helix</keyword>
<proteinExistence type="predicted"/>
<name>A0ABU9E721_9BACT</name>
<reference evidence="2 3" key="1">
    <citation type="submission" date="2024-02" db="EMBL/GenBank/DDBJ databases">
        <title>A novel Gemmatimonadota bacterium.</title>
        <authorList>
            <person name="Du Z.-J."/>
            <person name="Ye Y.-Q."/>
        </authorList>
    </citation>
    <scope>NUCLEOTIDE SEQUENCE [LARGE SCALE GENOMIC DNA]</scope>
    <source>
        <strain evidence="2 3">DH-20</strain>
    </source>
</reference>
<dbReference type="RefSeq" id="WP_405275113.1">
    <property type="nucleotide sequence ID" value="NZ_CP144380.1"/>
</dbReference>
<keyword evidence="3" id="KW-1185">Reference proteome</keyword>
<feature type="transmembrane region" description="Helical" evidence="1">
    <location>
        <begin position="140"/>
        <end position="158"/>
    </location>
</feature>
<feature type="transmembrane region" description="Helical" evidence="1">
    <location>
        <begin position="36"/>
        <end position="52"/>
    </location>
</feature>
<dbReference type="EMBL" id="JBBHLI010000002">
    <property type="protein sequence ID" value="MEK9500331.1"/>
    <property type="molecule type" value="Genomic_DNA"/>
</dbReference>
<comment type="caution">
    <text evidence="2">The sequence shown here is derived from an EMBL/GenBank/DDBJ whole genome shotgun (WGS) entry which is preliminary data.</text>
</comment>